<dbReference type="PROSITE" id="PS50263">
    <property type="entry name" value="CN_HYDROLASE"/>
    <property type="match status" value="1"/>
</dbReference>
<dbReference type="PANTHER" id="PTHR46044:SF1">
    <property type="entry name" value="CN HYDROLASE DOMAIN-CONTAINING PROTEIN"/>
    <property type="match status" value="1"/>
</dbReference>
<sequence>MARTQDTVKVAAVQAAPVAFDLAASLKKVEALTAEAASQGAELVAFPEAFLSAYPWRYAFDATVGNREPRGRKWFVKYYDSAIAIASPEFDILCGIARDNKVNLSIGIVEKDEATLYCTAVLIGTDGTLLSRHRKLVPTGAERLIWGRGSGDSLKVVDVGFGKIGGLICWENYMPAARLALYQRGVEIYIAPTADDPVTWAATMQHIAKEGRCFVISINQFCKVSDFPSDYPPFTLEHPDRNPEGNQWAQDDILNHGGSCIVGPMGNFLAEAVRDKQEIVYATLNLADLTEAKMDFDVVGSYSRPDIFTLNVNTKPGVNVNFKN</sequence>
<organism evidence="3 4">
    <name type="scientific">Cadophora malorum</name>
    <dbReference type="NCBI Taxonomy" id="108018"/>
    <lineage>
        <taxon>Eukaryota</taxon>
        <taxon>Fungi</taxon>
        <taxon>Dikarya</taxon>
        <taxon>Ascomycota</taxon>
        <taxon>Pezizomycotina</taxon>
        <taxon>Leotiomycetes</taxon>
        <taxon>Helotiales</taxon>
        <taxon>Ploettnerulaceae</taxon>
        <taxon>Cadophora</taxon>
    </lineage>
</organism>
<comment type="similarity">
    <text evidence="1">Belongs to the carbon-nitrogen hydrolase superfamily. Nitrilase family.</text>
</comment>
<name>A0A8H7TB00_9HELO</name>
<reference evidence="3" key="1">
    <citation type="submission" date="2021-02" db="EMBL/GenBank/DDBJ databases">
        <title>Genome sequence Cadophora malorum strain M34.</title>
        <authorList>
            <person name="Stefanovic E."/>
            <person name="Vu D."/>
            <person name="Scully C."/>
            <person name="Dijksterhuis J."/>
            <person name="Roader J."/>
            <person name="Houbraken J."/>
        </authorList>
    </citation>
    <scope>NUCLEOTIDE SEQUENCE</scope>
    <source>
        <strain evidence="3">M34</strain>
    </source>
</reference>
<keyword evidence="4" id="KW-1185">Reference proteome</keyword>
<dbReference type="InterPro" id="IPR036526">
    <property type="entry name" value="C-N_Hydrolase_sf"/>
</dbReference>
<dbReference type="InterPro" id="IPR003010">
    <property type="entry name" value="C-N_Hydrolase"/>
</dbReference>
<protein>
    <recommendedName>
        <fullName evidence="2">CN hydrolase domain-containing protein</fullName>
    </recommendedName>
</protein>
<dbReference type="OrthoDB" id="10250282at2759"/>
<evidence type="ECO:0000256" key="1">
    <source>
        <dbReference type="ARBA" id="ARBA00008129"/>
    </source>
</evidence>
<proteinExistence type="inferred from homology"/>
<gene>
    <name evidence="3" type="ORF">IFR04_011330</name>
</gene>
<accession>A0A8H7TB00</accession>
<dbReference type="InterPro" id="IPR044149">
    <property type="entry name" value="Nitrilases_CHs"/>
</dbReference>
<evidence type="ECO:0000259" key="2">
    <source>
        <dbReference type="PROSITE" id="PS50263"/>
    </source>
</evidence>
<evidence type="ECO:0000313" key="4">
    <source>
        <dbReference type="Proteomes" id="UP000664132"/>
    </source>
</evidence>
<dbReference type="CDD" id="cd07564">
    <property type="entry name" value="nitrilases_CHs"/>
    <property type="match status" value="1"/>
</dbReference>
<feature type="domain" description="CN hydrolase" evidence="2">
    <location>
        <begin position="8"/>
        <end position="286"/>
    </location>
</feature>
<dbReference type="PANTHER" id="PTHR46044">
    <property type="entry name" value="NITRILASE"/>
    <property type="match status" value="1"/>
</dbReference>
<dbReference type="Proteomes" id="UP000664132">
    <property type="component" value="Unassembled WGS sequence"/>
</dbReference>
<dbReference type="SUPFAM" id="SSF56317">
    <property type="entry name" value="Carbon-nitrogen hydrolase"/>
    <property type="match status" value="1"/>
</dbReference>
<dbReference type="AlphaFoldDB" id="A0A8H7TB00"/>
<dbReference type="Gene3D" id="3.60.110.10">
    <property type="entry name" value="Carbon-nitrogen hydrolase"/>
    <property type="match status" value="1"/>
</dbReference>
<evidence type="ECO:0000313" key="3">
    <source>
        <dbReference type="EMBL" id="KAG4415518.1"/>
    </source>
</evidence>
<comment type="caution">
    <text evidence="3">The sequence shown here is derived from an EMBL/GenBank/DDBJ whole genome shotgun (WGS) entry which is preliminary data.</text>
</comment>
<dbReference type="EMBL" id="JAFJYH010000219">
    <property type="protein sequence ID" value="KAG4415518.1"/>
    <property type="molecule type" value="Genomic_DNA"/>
</dbReference>
<dbReference type="Pfam" id="PF00795">
    <property type="entry name" value="CN_hydrolase"/>
    <property type="match status" value="1"/>
</dbReference>
<dbReference type="GO" id="GO:0003824">
    <property type="term" value="F:catalytic activity"/>
    <property type="evidence" value="ECO:0007669"/>
    <property type="project" value="InterPro"/>
</dbReference>